<dbReference type="PANTHER" id="PTHR43265:SF1">
    <property type="entry name" value="ESTERASE ESTD"/>
    <property type="match status" value="1"/>
</dbReference>
<name>A0ABU0AC74_9BACI</name>
<feature type="domain" description="Serine aminopeptidase S33" evidence="1">
    <location>
        <begin position="188"/>
        <end position="273"/>
    </location>
</feature>
<dbReference type="Proteomes" id="UP001238088">
    <property type="component" value="Unassembled WGS sequence"/>
</dbReference>
<protein>
    <submittedName>
        <fullName evidence="2">Fermentation-respiration switch protein FrsA (DUF1100 family)</fullName>
    </submittedName>
</protein>
<sequence>MKKAIYKAVFISLIILISGCSNEKKEDENMTINEEMLGAWEGSIDIPQSPLSIILKLEEEGGTLSVPVQNLVDYPFSNVVYNSDDANLTMNLNGSKIAIKLSLSEGKLKGTFSQNGGTFPLELTPYEEEEKTYTEIEIDTEGGKLKAALQLPEGDGPYPLSVIIAGSGPTDKNGNTIGAPGKNDSLKMLAESLAAEGIASIRYDKRGIGDNAKLEEKEEDLRLEDFVTDAEALVEYARADSQFSTVSIIGHSEGSLIGMLASIKSKTDSFVSMAGPARSADAILLDQLQGQLPPELMKEAKEAIEQLRKGKTVDQLSPELQALFRPSVQPYLISWFAYEPKTVINDIDAPILIINGTYDLQVPHREAEMLKAAESTAELFIIEEMNHILKKAPADEDGNLATYLNPDLPIVPELITSITQFLK</sequence>
<dbReference type="InterPro" id="IPR053145">
    <property type="entry name" value="AB_hydrolase_Est10"/>
</dbReference>
<dbReference type="SUPFAM" id="SSF53474">
    <property type="entry name" value="alpha/beta-Hydrolases"/>
    <property type="match status" value="1"/>
</dbReference>
<dbReference type="RefSeq" id="WP_307471125.1">
    <property type="nucleotide sequence ID" value="NZ_JAUSUB010000001.1"/>
</dbReference>
<dbReference type="InterPro" id="IPR022742">
    <property type="entry name" value="Hydrolase_4"/>
</dbReference>
<comment type="caution">
    <text evidence="2">The sequence shown here is derived from an EMBL/GenBank/DDBJ whole genome shotgun (WGS) entry which is preliminary data.</text>
</comment>
<dbReference type="EMBL" id="JAUSUB010000001">
    <property type="protein sequence ID" value="MDQ0268402.1"/>
    <property type="molecule type" value="Genomic_DNA"/>
</dbReference>
<accession>A0ABU0AC74</accession>
<organism evidence="2 3">
    <name type="scientific">Cytobacillus purgationiresistens</name>
    <dbReference type="NCBI Taxonomy" id="863449"/>
    <lineage>
        <taxon>Bacteria</taxon>
        <taxon>Bacillati</taxon>
        <taxon>Bacillota</taxon>
        <taxon>Bacilli</taxon>
        <taxon>Bacillales</taxon>
        <taxon>Bacillaceae</taxon>
        <taxon>Cytobacillus</taxon>
    </lineage>
</organism>
<dbReference type="InterPro" id="IPR029058">
    <property type="entry name" value="AB_hydrolase_fold"/>
</dbReference>
<evidence type="ECO:0000313" key="2">
    <source>
        <dbReference type="EMBL" id="MDQ0268402.1"/>
    </source>
</evidence>
<dbReference type="Gene3D" id="3.40.50.1820">
    <property type="entry name" value="alpha/beta hydrolase"/>
    <property type="match status" value="1"/>
</dbReference>
<dbReference type="PANTHER" id="PTHR43265">
    <property type="entry name" value="ESTERASE ESTD"/>
    <property type="match status" value="1"/>
</dbReference>
<keyword evidence="3" id="KW-1185">Reference proteome</keyword>
<evidence type="ECO:0000259" key="1">
    <source>
        <dbReference type="Pfam" id="PF12146"/>
    </source>
</evidence>
<dbReference type="PROSITE" id="PS51257">
    <property type="entry name" value="PROKAR_LIPOPROTEIN"/>
    <property type="match status" value="1"/>
</dbReference>
<reference evidence="2 3" key="1">
    <citation type="submission" date="2023-07" db="EMBL/GenBank/DDBJ databases">
        <title>Genomic Encyclopedia of Type Strains, Phase IV (KMG-IV): sequencing the most valuable type-strain genomes for metagenomic binning, comparative biology and taxonomic classification.</title>
        <authorList>
            <person name="Goeker M."/>
        </authorList>
    </citation>
    <scope>NUCLEOTIDE SEQUENCE [LARGE SCALE GENOMIC DNA]</scope>
    <source>
        <strain evidence="2 3">DSM 23494</strain>
    </source>
</reference>
<evidence type="ECO:0000313" key="3">
    <source>
        <dbReference type="Proteomes" id="UP001238088"/>
    </source>
</evidence>
<proteinExistence type="predicted"/>
<gene>
    <name evidence="2" type="ORF">J2S17_000271</name>
</gene>
<dbReference type="Pfam" id="PF12146">
    <property type="entry name" value="Hydrolase_4"/>
    <property type="match status" value="1"/>
</dbReference>